<sequence>MSRLTSLQSPFLLGFDGLERALERVARSGDGYPPYNIERLPAADGQPERLRITLAVAGFRPEQIEVSISDNELVIRGRPPAERPDRDFLHRGIAARQFARAFLLADGMEVLGAELATGLLVVDLVRPEPNRSVRRIAIASRDETCRIAEKE</sequence>
<name>A0A9W6JG73_9HYPH</name>
<dbReference type="PANTHER" id="PTHR47062">
    <property type="match status" value="1"/>
</dbReference>
<protein>
    <submittedName>
        <fullName evidence="5">Heat-shock protein Hsp20</fullName>
    </submittedName>
</protein>
<gene>
    <name evidence="5" type="primary">hspH</name>
    <name evidence="5" type="ORF">GCM10008171_22640</name>
</gene>
<keyword evidence="1" id="KW-0346">Stress response</keyword>
<feature type="domain" description="SHSP" evidence="4">
    <location>
        <begin position="26"/>
        <end position="141"/>
    </location>
</feature>
<evidence type="ECO:0000256" key="3">
    <source>
        <dbReference type="RuleBase" id="RU003616"/>
    </source>
</evidence>
<organism evidence="5 6">
    <name type="scientific">Methylopila jiangsuensis</name>
    <dbReference type="NCBI Taxonomy" id="586230"/>
    <lineage>
        <taxon>Bacteria</taxon>
        <taxon>Pseudomonadati</taxon>
        <taxon>Pseudomonadota</taxon>
        <taxon>Alphaproteobacteria</taxon>
        <taxon>Hyphomicrobiales</taxon>
        <taxon>Methylopilaceae</taxon>
        <taxon>Methylopila</taxon>
    </lineage>
</organism>
<dbReference type="EMBL" id="BSFK01000010">
    <property type="protein sequence ID" value="GLK77010.1"/>
    <property type="molecule type" value="Genomic_DNA"/>
</dbReference>
<dbReference type="RefSeq" id="WP_271204851.1">
    <property type="nucleotide sequence ID" value="NZ_BSFK01000010.1"/>
</dbReference>
<dbReference type="Gene3D" id="2.60.40.790">
    <property type="match status" value="1"/>
</dbReference>
<dbReference type="CDD" id="cd06470">
    <property type="entry name" value="ACD_IbpA-B_like"/>
    <property type="match status" value="1"/>
</dbReference>
<dbReference type="PROSITE" id="PS01031">
    <property type="entry name" value="SHSP"/>
    <property type="match status" value="1"/>
</dbReference>
<dbReference type="InterPro" id="IPR002068">
    <property type="entry name" value="A-crystallin/Hsp20_dom"/>
</dbReference>
<dbReference type="Pfam" id="PF00011">
    <property type="entry name" value="HSP20"/>
    <property type="match status" value="1"/>
</dbReference>
<dbReference type="InterPro" id="IPR037913">
    <property type="entry name" value="ACD_IbpA/B"/>
</dbReference>
<dbReference type="AlphaFoldDB" id="A0A9W6JG73"/>
<keyword evidence="6" id="KW-1185">Reference proteome</keyword>
<evidence type="ECO:0000259" key="4">
    <source>
        <dbReference type="PROSITE" id="PS01031"/>
    </source>
</evidence>
<proteinExistence type="inferred from homology"/>
<dbReference type="Proteomes" id="UP001143364">
    <property type="component" value="Unassembled WGS sequence"/>
</dbReference>
<dbReference type="SUPFAM" id="SSF49764">
    <property type="entry name" value="HSP20-like chaperones"/>
    <property type="match status" value="1"/>
</dbReference>
<evidence type="ECO:0000256" key="1">
    <source>
        <dbReference type="ARBA" id="ARBA00023016"/>
    </source>
</evidence>
<comment type="caution">
    <text evidence="5">The sequence shown here is derived from an EMBL/GenBank/DDBJ whole genome shotgun (WGS) entry which is preliminary data.</text>
</comment>
<dbReference type="PANTHER" id="PTHR47062:SF1">
    <property type="entry name" value="SMALL HEAT SHOCK PROTEIN IBPA"/>
    <property type="match status" value="1"/>
</dbReference>
<evidence type="ECO:0000313" key="6">
    <source>
        <dbReference type="Proteomes" id="UP001143364"/>
    </source>
</evidence>
<evidence type="ECO:0000256" key="2">
    <source>
        <dbReference type="PROSITE-ProRule" id="PRU00285"/>
    </source>
</evidence>
<comment type="similarity">
    <text evidence="2 3">Belongs to the small heat shock protein (HSP20) family.</text>
</comment>
<evidence type="ECO:0000313" key="5">
    <source>
        <dbReference type="EMBL" id="GLK77010.1"/>
    </source>
</evidence>
<dbReference type="InterPro" id="IPR008978">
    <property type="entry name" value="HSP20-like_chaperone"/>
</dbReference>
<reference evidence="5" key="2">
    <citation type="submission" date="2023-01" db="EMBL/GenBank/DDBJ databases">
        <authorList>
            <person name="Sun Q."/>
            <person name="Evtushenko L."/>
        </authorList>
    </citation>
    <scope>NUCLEOTIDE SEQUENCE</scope>
    <source>
        <strain evidence="5">VKM B-2555</strain>
    </source>
</reference>
<accession>A0A9W6JG73</accession>
<reference evidence="5" key="1">
    <citation type="journal article" date="2014" name="Int. J. Syst. Evol. Microbiol.">
        <title>Complete genome sequence of Corynebacterium casei LMG S-19264T (=DSM 44701T), isolated from a smear-ripened cheese.</title>
        <authorList>
            <consortium name="US DOE Joint Genome Institute (JGI-PGF)"/>
            <person name="Walter F."/>
            <person name="Albersmeier A."/>
            <person name="Kalinowski J."/>
            <person name="Ruckert C."/>
        </authorList>
    </citation>
    <scope>NUCLEOTIDE SEQUENCE</scope>
    <source>
        <strain evidence="5">VKM B-2555</strain>
    </source>
</reference>